<evidence type="ECO:0000256" key="4">
    <source>
        <dbReference type="ARBA" id="ARBA00022840"/>
    </source>
</evidence>
<feature type="domain" description="ABC transporter" evidence="7">
    <location>
        <begin position="261"/>
        <end position="498"/>
    </location>
</feature>
<dbReference type="PANTHER" id="PTHR43394:SF1">
    <property type="entry name" value="ATP-BINDING CASSETTE SUB-FAMILY B MEMBER 10, MITOCHONDRIAL"/>
    <property type="match status" value="1"/>
</dbReference>
<evidence type="ECO:0000256" key="2">
    <source>
        <dbReference type="ARBA" id="ARBA00022692"/>
    </source>
</evidence>
<evidence type="ECO:0000259" key="8">
    <source>
        <dbReference type="PROSITE" id="PS50929"/>
    </source>
</evidence>
<dbReference type="InterPro" id="IPR039421">
    <property type="entry name" value="Type_1_exporter"/>
</dbReference>
<keyword evidence="10" id="KW-1185">Reference proteome</keyword>
<dbReference type="Proteomes" id="UP000001449">
    <property type="component" value="Chromosome 18"/>
</dbReference>
<name>B5YLI6_THAPS</name>
<dbReference type="SUPFAM" id="SSF90123">
    <property type="entry name" value="ABC transporter transmembrane region"/>
    <property type="match status" value="1"/>
</dbReference>
<dbReference type="OMA" id="MYTGHTL"/>
<dbReference type="InterPro" id="IPR036640">
    <property type="entry name" value="ABC1_TM_sf"/>
</dbReference>
<dbReference type="InterPro" id="IPR027417">
    <property type="entry name" value="P-loop_NTPase"/>
</dbReference>
<dbReference type="SMART" id="SM00382">
    <property type="entry name" value="AAA"/>
    <property type="match status" value="1"/>
</dbReference>
<dbReference type="GO" id="GO:0015421">
    <property type="term" value="F:ABC-type oligopeptide transporter activity"/>
    <property type="evidence" value="ECO:0000318"/>
    <property type="project" value="GO_Central"/>
</dbReference>
<dbReference type="STRING" id="35128.B5YLI6"/>
<dbReference type="SUPFAM" id="SSF52540">
    <property type="entry name" value="P-loop containing nucleoside triphosphate hydrolases"/>
    <property type="match status" value="1"/>
</dbReference>
<dbReference type="PROSITE" id="PS50893">
    <property type="entry name" value="ABC_TRANSPORTER_2"/>
    <property type="match status" value="1"/>
</dbReference>
<dbReference type="PROSITE" id="PS50929">
    <property type="entry name" value="ABC_TM1F"/>
    <property type="match status" value="1"/>
</dbReference>
<dbReference type="RefSeq" id="XP_002295371.1">
    <property type="nucleotide sequence ID" value="XM_002295335.1"/>
</dbReference>
<evidence type="ECO:0000313" key="10">
    <source>
        <dbReference type="Proteomes" id="UP000001449"/>
    </source>
</evidence>
<feature type="domain" description="ABC transmembrane type-1" evidence="8">
    <location>
        <begin position="1"/>
        <end position="213"/>
    </location>
</feature>
<organism evidence="9 10">
    <name type="scientific">Thalassiosira pseudonana</name>
    <name type="common">Marine diatom</name>
    <name type="synonym">Cyclotella nana</name>
    <dbReference type="NCBI Taxonomy" id="35128"/>
    <lineage>
        <taxon>Eukaryota</taxon>
        <taxon>Sar</taxon>
        <taxon>Stramenopiles</taxon>
        <taxon>Ochrophyta</taxon>
        <taxon>Bacillariophyta</taxon>
        <taxon>Coscinodiscophyceae</taxon>
        <taxon>Thalassiosirophycidae</taxon>
        <taxon>Thalassiosirales</taxon>
        <taxon>Thalassiosiraceae</taxon>
        <taxon>Thalassiosira</taxon>
    </lineage>
</organism>
<keyword evidence="2" id="KW-0812">Transmembrane</keyword>
<dbReference type="GO" id="GO:0090374">
    <property type="term" value="P:oligopeptide export from mitochondrion"/>
    <property type="evidence" value="ECO:0000318"/>
    <property type="project" value="GO_Central"/>
</dbReference>
<dbReference type="InParanoid" id="B5YLI6"/>
<gene>
    <name evidence="9" type="ORF">THAPS_799</name>
</gene>
<dbReference type="eggNOG" id="KOG0058">
    <property type="taxonomic scope" value="Eukaryota"/>
</dbReference>
<dbReference type="KEGG" id="tps:THAPS_799"/>
<dbReference type="Gene3D" id="3.40.50.300">
    <property type="entry name" value="P-loop containing nucleotide triphosphate hydrolases"/>
    <property type="match status" value="1"/>
</dbReference>
<accession>B5YLI6</accession>
<protein>
    <submittedName>
        <fullName evidence="9">ABC transporter</fullName>
    </submittedName>
</protein>
<dbReference type="Pfam" id="PF00664">
    <property type="entry name" value="ABC_membrane"/>
    <property type="match status" value="1"/>
</dbReference>
<dbReference type="PaxDb" id="35128-Thaps799"/>
<dbReference type="GeneID" id="7450936"/>
<evidence type="ECO:0000259" key="7">
    <source>
        <dbReference type="PROSITE" id="PS50893"/>
    </source>
</evidence>
<dbReference type="PANTHER" id="PTHR43394">
    <property type="entry name" value="ATP-DEPENDENT PERMEASE MDL1, MITOCHONDRIAL"/>
    <property type="match status" value="1"/>
</dbReference>
<dbReference type="FunCoup" id="B5YLI6">
    <property type="interactions" value="8"/>
</dbReference>
<dbReference type="EMBL" id="CP001159">
    <property type="protein sequence ID" value="ACI64088.1"/>
    <property type="molecule type" value="Genomic_DNA"/>
</dbReference>
<keyword evidence="6" id="KW-0472">Membrane</keyword>
<keyword evidence="5" id="KW-1133">Transmembrane helix</keyword>
<dbReference type="InterPro" id="IPR011527">
    <property type="entry name" value="ABC1_TM_dom"/>
</dbReference>
<dbReference type="InterPro" id="IPR003593">
    <property type="entry name" value="AAA+_ATPase"/>
</dbReference>
<reference evidence="9 10" key="1">
    <citation type="journal article" date="2004" name="Science">
        <title>The genome of the diatom Thalassiosira pseudonana: ecology, evolution, and metabolism.</title>
        <authorList>
            <person name="Armbrust E.V."/>
            <person name="Berges J.A."/>
            <person name="Bowler C."/>
            <person name="Green B.R."/>
            <person name="Martinez D."/>
            <person name="Putnam N.H."/>
            <person name="Zhou S."/>
            <person name="Allen A.E."/>
            <person name="Apt K.E."/>
            <person name="Bechner M."/>
            <person name="Brzezinski M.A."/>
            <person name="Chaal B.K."/>
            <person name="Chiovitti A."/>
            <person name="Davis A.K."/>
            <person name="Demarest M.S."/>
            <person name="Detter J.C."/>
            <person name="Glavina T."/>
            <person name="Goodstein D."/>
            <person name="Hadi M.Z."/>
            <person name="Hellsten U."/>
            <person name="Hildebrand M."/>
            <person name="Jenkins B.D."/>
            <person name="Jurka J."/>
            <person name="Kapitonov V.V."/>
            <person name="Kroger N."/>
            <person name="Lau W.W."/>
            <person name="Lane T.W."/>
            <person name="Larimer F.W."/>
            <person name="Lippmeier J.C."/>
            <person name="Lucas S."/>
            <person name="Medina M."/>
            <person name="Montsant A."/>
            <person name="Obornik M."/>
            <person name="Parker M.S."/>
            <person name="Palenik B."/>
            <person name="Pazour G.J."/>
            <person name="Richardson P.M."/>
            <person name="Rynearson T.A."/>
            <person name="Saito M.A."/>
            <person name="Schwartz D.C."/>
            <person name="Thamatrakoln K."/>
            <person name="Valentin K."/>
            <person name="Vardi A."/>
            <person name="Wilkerson F.P."/>
            <person name="Rokhsar D.S."/>
        </authorList>
    </citation>
    <scope>NUCLEOTIDE SEQUENCE [LARGE SCALE GENOMIC DNA]</scope>
    <source>
        <strain evidence="9 10">CCMP1335</strain>
    </source>
</reference>
<dbReference type="Pfam" id="PF00005">
    <property type="entry name" value="ABC_tran"/>
    <property type="match status" value="1"/>
</dbReference>
<dbReference type="PROSITE" id="PS00211">
    <property type="entry name" value="ABC_TRANSPORTER_1"/>
    <property type="match status" value="1"/>
</dbReference>
<dbReference type="GO" id="GO:0016887">
    <property type="term" value="F:ATP hydrolysis activity"/>
    <property type="evidence" value="ECO:0007669"/>
    <property type="project" value="InterPro"/>
</dbReference>
<evidence type="ECO:0000256" key="3">
    <source>
        <dbReference type="ARBA" id="ARBA00022741"/>
    </source>
</evidence>
<keyword evidence="3" id="KW-0547">Nucleotide-binding</keyword>
<dbReference type="HOGENOM" id="CLU_000604_84_3_1"/>
<comment type="subcellular location">
    <subcellularLocation>
        <location evidence="1">Membrane</location>
        <topology evidence="1">Multi-pass membrane protein</topology>
    </subcellularLocation>
</comment>
<keyword evidence="4" id="KW-0067">ATP-binding</keyword>
<dbReference type="GO" id="GO:0005743">
    <property type="term" value="C:mitochondrial inner membrane"/>
    <property type="evidence" value="ECO:0000318"/>
    <property type="project" value="GO_Central"/>
</dbReference>
<evidence type="ECO:0000256" key="6">
    <source>
        <dbReference type="ARBA" id="ARBA00023136"/>
    </source>
</evidence>
<evidence type="ECO:0000256" key="5">
    <source>
        <dbReference type="ARBA" id="ARBA00022989"/>
    </source>
</evidence>
<dbReference type="FunFam" id="3.40.50.300:FF:000218">
    <property type="entry name" value="Multidrug ABC transporter ATP-binding protein"/>
    <property type="match status" value="1"/>
</dbReference>
<dbReference type="InterPro" id="IPR017871">
    <property type="entry name" value="ABC_transporter-like_CS"/>
</dbReference>
<dbReference type="Gene3D" id="1.20.1560.10">
    <property type="entry name" value="ABC transporter type 1, transmembrane domain"/>
    <property type="match status" value="1"/>
</dbReference>
<evidence type="ECO:0000256" key="1">
    <source>
        <dbReference type="ARBA" id="ARBA00004141"/>
    </source>
</evidence>
<reference evidence="9 10" key="2">
    <citation type="journal article" date="2008" name="Nature">
        <title>The Phaeodactylum genome reveals the evolutionary history of diatom genomes.</title>
        <authorList>
            <person name="Bowler C."/>
            <person name="Allen A.E."/>
            <person name="Badger J.H."/>
            <person name="Grimwood J."/>
            <person name="Jabbari K."/>
            <person name="Kuo A."/>
            <person name="Maheswari U."/>
            <person name="Martens C."/>
            <person name="Maumus F."/>
            <person name="Otillar R.P."/>
            <person name="Rayko E."/>
            <person name="Salamov A."/>
            <person name="Vandepoele K."/>
            <person name="Beszteri B."/>
            <person name="Gruber A."/>
            <person name="Heijde M."/>
            <person name="Katinka M."/>
            <person name="Mock T."/>
            <person name="Valentin K."/>
            <person name="Verret F."/>
            <person name="Berges J.A."/>
            <person name="Brownlee C."/>
            <person name="Cadoret J.P."/>
            <person name="Chiovitti A."/>
            <person name="Choi C.J."/>
            <person name="Coesel S."/>
            <person name="De Martino A."/>
            <person name="Detter J.C."/>
            <person name="Durkin C."/>
            <person name="Falciatore A."/>
            <person name="Fournet J."/>
            <person name="Haruta M."/>
            <person name="Huysman M.J."/>
            <person name="Jenkins B.D."/>
            <person name="Jiroutova K."/>
            <person name="Jorgensen R.E."/>
            <person name="Joubert Y."/>
            <person name="Kaplan A."/>
            <person name="Kroger N."/>
            <person name="Kroth P.G."/>
            <person name="La Roche J."/>
            <person name="Lindquist E."/>
            <person name="Lommer M."/>
            <person name="Martin-Jezequel V."/>
            <person name="Lopez P.J."/>
            <person name="Lucas S."/>
            <person name="Mangogna M."/>
            <person name="McGinnis K."/>
            <person name="Medlin L.K."/>
            <person name="Montsant A."/>
            <person name="Oudot-Le Secq M.P."/>
            <person name="Napoli C."/>
            <person name="Obornik M."/>
            <person name="Parker M.S."/>
            <person name="Petit J.L."/>
            <person name="Porcel B.M."/>
            <person name="Poulsen N."/>
            <person name="Robison M."/>
            <person name="Rychlewski L."/>
            <person name="Rynearson T.A."/>
            <person name="Schmutz J."/>
            <person name="Shapiro H."/>
            <person name="Siaut M."/>
            <person name="Stanley M."/>
            <person name="Sussman M.R."/>
            <person name="Taylor A.R."/>
            <person name="Vardi A."/>
            <person name="von Dassow P."/>
            <person name="Vyverman W."/>
            <person name="Willis A."/>
            <person name="Wyrwicz L.S."/>
            <person name="Rokhsar D.S."/>
            <person name="Weissenbach J."/>
            <person name="Armbrust E.V."/>
            <person name="Green B.R."/>
            <person name="Van de Peer Y."/>
            <person name="Grigoriev I.V."/>
        </authorList>
    </citation>
    <scope>NUCLEOTIDE SEQUENCE [LARGE SCALE GENOMIC DNA]</scope>
    <source>
        <strain evidence="9 10">CCMP1335</strain>
    </source>
</reference>
<sequence length="502" mass="53929">MLNIAGNRIVSRIRRQLFASIISQESAYFDEAKSGDLISRLSNDSWFIKSAMTTEAVSLLRGVVMSVGSTSLLFYTSPKLAVVSLLSLPPVFLAARSVGRTLKKKQKEVQDLHGGATNIAEEVFGGIKTVQLFGAEELEYDRYATAINTAHEMEIQVGKTKAAFDGVVHVAANGTLVLANQMTAGDLTGFLMYSLLMAGNVSSLSGTYAEMMKSIAAGGRVFDVIDRVPGIPSSFRATRDQADERPIHNPFKHGGHKPLSISFQDIEFSYPARPDVTVLGPRMSLVINAGENIALVGGSGSGKSTVALLLSRLYNLNGGKILVSGHDIEDIDPAILRAQIGVVSQEPLLFAGSLADNIRYGRADASDEDVVEAARAAHVTHFSDSLPNGLDTQVGHRGAQLSGGQRQRVAIARVFLKDPPIVVLDEATSALDARSEYHINQALKTMTKGRTVISIAHRLSTIKEADRIAVLKGGEVVETGTFEELVRSKGAFHKLVAQQLHL</sequence>
<dbReference type="InterPro" id="IPR003439">
    <property type="entry name" value="ABC_transporter-like_ATP-bd"/>
</dbReference>
<proteinExistence type="predicted"/>
<dbReference type="GO" id="GO:0005524">
    <property type="term" value="F:ATP binding"/>
    <property type="evidence" value="ECO:0007669"/>
    <property type="project" value="UniProtKB-KW"/>
</dbReference>
<evidence type="ECO:0000313" key="9">
    <source>
        <dbReference type="EMBL" id="ACI64088.1"/>
    </source>
</evidence>
<dbReference type="AlphaFoldDB" id="B5YLI6"/>